<dbReference type="InterPro" id="IPR007730">
    <property type="entry name" value="SPOR-like_dom"/>
</dbReference>
<dbReference type="PROSITE" id="PS51724">
    <property type="entry name" value="SPOR"/>
    <property type="match status" value="1"/>
</dbReference>
<reference evidence="4" key="1">
    <citation type="journal article" date="2024" name="Int. J. Syst. Evol. Microbiol.">
        <title>Methylomarinovum tepidoasis sp. nov., a moderately thermophilic methanotroph of the family Methylothermaceae isolated from a deep-sea hydrothermal field.</title>
        <authorList>
            <person name="Hirayama H."/>
            <person name="Takaki Y."/>
            <person name="Abe M."/>
            <person name="Miyazaki M."/>
            <person name="Uematsu K."/>
            <person name="Matsui Y."/>
            <person name="Takai K."/>
        </authorList>
    </citation>
    <scope>NUCLEOTIDE SEQUENCE [LARGE SCALE GENOMIC DNA]</scope>
    <source>
        <strain evidence="4">IN45</strain>
    </source>
</reference>
<evidence type="ECO:0000313" key="3">
    <source>
        <dbReference type="EMBL" id="BCX89954.1"/>
    </source>
</evidence>
<accession>A0AAU9D0U8</accession>
<evidence type="ECO:0000256" key="1">
    <source>
        <dbReference type="SAM" id="Phobius"/>
    </source>
</evidence>
<keyword evidence="1" id="KW-1133">Transmembrane helix</keyword>
<dbReference type="InterPro" id="IPR052521">
    <property type="entry name" value="Cell_div_SPOR-domain"/>
</dbReference>
<dbReference type="Gene3D" id="3.30.70.1070">
    <property type="entry name" value="Sporulation related repeat"/>
    <property type="match status" value="1"/>
</dbReference>
<dbReference type="PANTHER" id="PTHR38687">
    <property type="entry name" value="CELL DIVISION PROTEIN DEDD-RELATED"/>
    <property type="match status" value="1"/>
</dbReference>
<dbReference type="GO" id="GO:0032153">
    <property type="term" value="C:cell division site"/>
    <property type="evidence" value="ECO:0007669"/>
    <property type="project" value="TreeGrafter"/>
</dbReference>
<dbReference type="Pfam" id="PF05036">
    <property type="entry name" value="SPOR"/>
    <property type="match status" value="1"/>
</dbReference>
<evidence type="ECO:0000313" key="4">
    <source>
        <dbReference type="Proteomes" id="UP001321450"/>
    </source>
</evidence>
<name>A0AAU9D0U8_9GAMM</name>
<organism evidence="3 4">
    <name type="scientific">Methylomarinovum tepidoasis</name>
    <dbReference type="NCBI Taxonomy" id="2840183"/>
    <lineage>
        <taxon>Bacteria</taxon>
        <taxon>Pseudomonadati</taxon>
        <taxon>Pseudomonadota</taxon>
        <taxon>Gammaproteobacteria</taxon>
        <taxon>Methylococcales</taxon>
        <taxon>Methylothermaceae</taxon>
        <taxon>Methylomarinovum</taxon>
    </lineage>
</organism>
<dbReference type="GO" id="GO:0030428">
    <property type="term" value="C:cell septum"/>
    <property type="evidence" value="ECO:0007669"/>
    <property type="project" value="TreeGrafter"/>
</dbReference>
<dbReference type="KEGG" id="meiy:MIN45_P2328"/>
<dbReference type="SUPFAM" id="SSF110997">
    <property type="entry name" value="Sporulation related repeat"/>
    <property type="match status" value="1"/>
</dbReference>
<gene>
    <name evidence="3" type="ORF">MIN45_P2328</name>
</gene>
<dbReference type="PANTHER" id="PTHR38687:SF1">
    <property type="entry name" value="CELL DIVISION PROTEIN DEDD"/>
    <property type="match status" value="1"/>
</dbReference>
<feature type="domain" description="SPOR" evidence="2">
    <location>
        <begin position="62"/>
        <end position="141"/>
    </location>
</feature>
<dbReference type="AlphaFoldDB" id="A0AAU9D0U8"/>
<keyword evidence="1" id="KW-0812">Transmembrane</keyword>
<dbReference type="GO" id="GO:0042834">
    <property type="term" value="F:peptidoglycan binding"/>
    <property type="evidence" value="ECO:0007669"/>
    <property type="project" value="InterPro"/>
</dbReference>
<keyword evidence="1" id="KW-0472">Membrane</keyword>
<dbReference type="RefSeq" id="WP_286292546.1">
    <property type="nucleotide sequence ID" value="NZ_AP024718.1"/>
</dbReference>
<sequence>MDLQLKRRLVGGAVLVLLAVIFLPMLFEDGLRSPAPFDRAMPEPPAPGKAPARIAVADRPHLPLSSGWVVQVGSFSSAANADALVARLRQAGFPAYLARLDRAGKSLYRVRVGPVLRKDEAETLARRLSERFGLKGFVVSHP</sequence>
<dbReference type="EMBL" id="AP024718">
    <property type="protein sequence ID" value="BCX89954.1"/>
    <property type="molecule type" value="Genomic_DNA"/>
</dbReference>
<feature type="transmembrane region" description="Helical" evidence="1">
    <location>
        <begin position="9"/>
        <end position="27"/>
    </location>
</feature>
<proteinExistence type="predicted"/>
<dbReference type="Proteomes" id="UP001321450">
    <property type="component" value="Chromosome"/>
</dbReference>
<dbReference type="GO" id="GO:0032506">
    <property type="term" value="P:cytokinetic process"/>
    <property type="evidence" value="ECO:0007669"/>
    <property type="project" value="TreeGrafter"/>
</dbReference>
<dbReference type="InterPro" id="IPR036680">
    <property type="entry name" value="SPOR-like_sf"/>
</dbReference>
<evidence type="ECO:0000259" key="2">
    <source>
        <dbReference type="PROSITE" id="PS51724"/>
    </source>
</evidence>
<keyword evidence="4" id="KW-1185">Reference proteome</keyword>
<protein>
    <submittedName>
        <fullName evidence="3">DedD protein</fullName>
    </submittedName>
</protein>